<dbReference type="SMART" id="SM00382">
    <property type="entry name" value="AAA"/>
    <property type="match status" value="1"/>
</dbReference>
<comment type="similarity">
    <text evidence="2">Belongs to the ABC transporter superfamily.</text>
</comment>
<dbReference type="AlphaFoldDB" id="A0A916TLB8"/>
<protein>
    <submittedName>
        <fullName evidence="11">ABC transporter ATP-binding protein</fullName>
    </submittedName>
</protein>
<keyword evidence="9" id="KW-0472">Membrane</keyword>
<comment type="caution">
    <text evidence="11">The sequence shown here is derived from an EMBL/GenBank/DDBJ whole genome shotgun (WGS) entry which is preliminary data.</text>
</comment>
<keyword evidence="6" id="KW-0547">Nucleotide-binding</keyword>
<dbReference type="InterPro" id="IPR003439">
    <property type="entry name" value="ABC_transporter-like_ATP-bd"/>
</dbReference>
<dbReference type="SUPFAM" id="SSF52540">
    <property type="entry name" value="P-loop containing nucleoside triphosphate hydrolases"/>
    <property type="match status" value="1"/>
</dbReference>
<evidence type="ECO:0000256" key="9">
    <source>
        <dbReference type="ARBA" id="ARBA00023136"/>
    </source>
</evidence>
<evidence type="ECO:0000313" key="11">
    <source>
        <dbReference type="EMBL" id="GGB56041.1"/>
    </source>
</evidence>
<proteinExistence type="inferred from homology"/>
<name>A0A916TLB8_9HYPH</name>
<dbReference type="GO" id="GO:0016887">
    <property type="term" value="F:ATP hydrolysis activity"/>
    <property type="evidence" value="ECO:0007669"/>
    <property type="project" value="InterPro"/>
</dbReference>
<keyword evidence="8" id="KW-1278">Translocase</keyword>
<sequence>MLEIEDLCVRFRRHRAPMLTVLEHLDLAAPSGAVTGLCGASGAGKSLIAAAIAGTLPRNAEATGRITVGGKIPAPQTVALAPQGLDALDPLARIGTQLARFARLGGTSVDAPDLLSRLGLAPRVLDAWPHELSGGMARRACLATALATSARWLIADEPTSGLDAASADRIMALMADLAAEGYGIIVISHDLPRLSSVSRTVTVLEAGRPVETAPGKAFSGDGAALAHPFSRRLWQAQEVGASC</sequence>
<dbReference type="EMBL" id="BMFA01000009">
    <property type="protein sequence ID" value="GGB56041.1"/>
    <property type="molecule type" value="Genomic_DNA"/>
</dbReference>
<keyword evidence="4" id="KW-1003">Cell membrane</keyword>
<keyword evidence="12" id="KW-1185">Reference proteome</keyword>
<dbReference type="PANTHER" id="PTHR43297">
    <property type="entry name" value="OLIGOPEPTIDE TRANSPORT ATP-BINDING PROTEIN APPD"/>
    <property type="match status" value="1"/>
</dbReference>
<dbReference type="GO" id="GO:0005886">
    <property type="term" value="C:plasma membrane"/>
    <property type="evidence" value="ECO:0007669"/>
    <property type="project" value="UniProtKB-SubCell"/>
</dbReference>
<dbReference type="GO" id="GO:0005524">
    <property type="term" value="F:ATP binding"/>
    <property type="evidence" value="ECO:0007669"/>
    <property type="project" value="UniProtKB-KW"/>
</dbReference>
<evidence type="ECO:0000256" key="4">
    <source>
        <dbReference type="ARBA" id="ARBA00022475"/>
    </source>
</evidence>
<dbReference type="RefSeq" id="WP_150497243.1">
    <property type="nucleotide sequence ID" value="NZ_BMFA01000009.1"/>
</dbReference>
<gene>
    <name evidence="11" type="ORF">GCM10011316_30170</name>
</gene>
<dbReference type="InterPro" id="IPR027417">
    <property type="entry name" value="P-loop_NTPase"/>
</dbReference>
<accession>A0A916TLB8</accession>
<feature type="domain" description="ABC transporter" evidence="10">
    <location>
        <begin position="2"/>
        <end position="231"/>
    </location>
</feature>
<keyword evidence="5" id="KW-0997">Cell inner membrane</keyword>
<reference evidence="11" key="2">
    <citation type="submission" date="2020-09" db="EMBL/GenBank/DDBJ databases">
        <authorList>
            <person name="Sun Q."/>
            <person name="Zhou Y."/>
        </authorList>
    </citation>
    <scope>NUCLEOTIDE SEQUENCE</scope>
    <source>
        <strain evidence="11">CGMCC 1.12426</strain>
    </source>
</reference>
<dbReference type="Pfam" id="PF00005">
    <property type="entry name" value="ABC_tran"/>
    <property type="match status" value="1"/>
</dbReference>
<dbReference type="InterPro" id="IPR017871">
    <property type="entry name" value="ABC_transporter-like_CS"/>
</dbReference>
<dbReference type="OrthoDB" id="7374568at2"/>
<comment type="subcellular location">
    <subcellularLocation>
        <location evidence="1">Cell inner membrane</location>
        <topology evidence="1">Peripheral membrane protein</topology>
    </subcellularLocation>
</comment>
<organism evidence="11 12">
    <name type="scientific">Roseibium aquae</name>
    <dbReference type="NCBI Taxonomy" id="1323746"/>
    <lineage>
        <taxon>Bacteria</taxon>
        <taxon>Pseudomonadati</taxon>
        <taxon>Pseudomonadota</taxon>
        <taxon>Alphaproteobacteria</taxon>
        <taxon>Hyphomicrobiales</taxon>
        <taxon>Stappiaceae</taxon>
        <taxon>Roseibium</taxon>
    </lineage>
</organism>
<evidence type="ECO:0000256" key="6">
    <source>
        <dbReference type="ARBA" id="ARBA00022741"/>
    </source>
</evidence>
<evidence type="ECO:0000256" key="1">
    <source>
        <dbReference type="ARBA" id="ARBA00004417"/>
    </source>
</evidence>
<reference evidence="11" key="1">
    <citation type="journal article" date="2014" name="Int. J. Syst. Evol. Microbiol.">
        <title>Complete genome sequence of Corynebacterium casei LMG S-19264T (=DSM 44701T), isolated from a smear-ripened cheese.</title>
        <authorList>
            <consortium name="US DOE Joint Genome Institute (JGI-PGF)"/>
            <person name="Walter F."/>
            <person name="Albersmeier A."/>
            <person name="Kalinowski J."/>
            <person name="Ruckert C."/>
        </authorList>
    </citation>
    <scope>NUCLEOTIDE SEQUENCE</scope>
    <source>
        <strain evidence="11">CGMCC 1.12426</strain>
    </source>
</reference>
<evidence type="ECO:0000256" key="8">
    <source>
        <dbReference type="ARBA" id="ARBA00022967"/>
    </source>
</evidence>
<evidence type="ECO:0000256" key="2">
    <source>
        <dbReference type="ARBA" id="ARBA00005417"/>
    </source>
</evidence>
<dbReference type="InterPro" id="IPR050388">
    <property type="entry name" value="ABC_Ni/Peptide_Import"/>
</dbReference>
<evidence type="ECO:0000256" key="5">
    <source>
        <dbReference type="ARBA" id="ARBA00022519"/>
    </source>
</evidence>
<evidence type="ECO:0000259" key="10">
    <source>
        <dbReference type="PROSITE" id="PS50893"/>
    </source>
</evidence>
<keyword evidence="7 11" id="KW-0067">ATP-binding</keyword>
<evidence type="ECO:0000256" key="3">
    <source>
        <dbReference type="ARBA" id="ARBA00022448"/>
    </source>
</evidence>
<evidence type="ECO:0000313" key="12">
    <source>
        <dbReference type="Proteomes" id="UP000605148"/>
    </source>
</evidence>
<dbReference type="Proteomes" id="UP000605148">
    <property type="component" value="Unassembled WGS sequence"/>
</dbReference>
<dbReference type="PROSITE" id="PS00211">
    <property type="entry name" value="ABC_TRANSPORTER_1"/>
    <property type="match status" value="1"/>
</dbReference>
<dbReference type="Gene3D" id="3.40.50.300">
    <property type="entry name" value="P-loop containing nucleotide triphosphate hydrolases"/>
    <property type="match status" value="1"/>
</dbReference>
<evidence type="ECO:0000256" key="7">
    <source>
        <dbReference type="ARBA" id="ARBA00022840"/>
    </source>
</evidence>
<dbReference type="PANTHER" id="PTHR43297:SF14">
    <property type="entry name" value="ATPASE AAA-TYPE CORE DOMAIN-CONTAINING PROTEIN"/>
    <property type="match status" value="1"/>
</dbReference>
<dbReference type="InterPro" id="IPR003593">
    <property type="entry name" value="AAA+_ATPase"/>
</dbReference>
<keyword evidence="3" id="KW-0813">Transport</keyword>
<dbReference type="PROSITE" id="PS50893">
    <property type="entry name" value="ABC_TRANSPORTER_2"/>
    <property type="match status" value="1"/>
</dbReference>